<accession>A0ABQ1TMU5</accession>
<gene>
    <name evidence="1" type="ORF">GCM10008027_22840</name>
</gene>
<evidence type="ECO:0000313" key="1">
    <source>
        <dbReference type="EMBL" id="GGE97222.1"/>
    </source>
</evidence>
<comment type="caution">
    <text evidence="1">The sequence shown here is derived from an EMBL/GenBank/DDBJ whole genome shotgun (WGS) entry which is preliminary data.</text>
</comment>
<sequence>MDKKLFINQVDNFYFLAWSLTKSISSLLDQTGIPAHRVFSASVIDQFFFFLNSPPKNEGKIILIKEDISAYIDELIVLNTKIISSVDDVVIKSLAVDNQENKRSGIFPKIFNSHKWSDCASMRFNRVICPVYEEVLCKN</sequence>
<reference evidence="2" key="1">
    <citation type="journal article" date="2019" name="Int. J. Syst. Evol. Microbiol.">
        <title>The Global Catalogue of Microorganisms (GCM) 10K type strain sequencing project: providing services to taxonomists for standard genome sequencing and annotation.</title>
        <authorList>
            <consortium name="The Broad Institute Genomics Platform"/>
            <consortium name="The Broad Institute Genome Sequencing Center for Infectious Disease"/>
            <person name="Wu L."/>
            <person name="Ma J."/>
        </authorList>
    </citation>
    <scope>NUCLEOTIDE SEQUENCE [LARGE SCALE GENOMIC DNA]</scope>
    <source>
        <strain evidence="2">CGMCC 1.15394</strain>
    </source>
</reference>
<evidence type="ECO:0000313" key="2">
    <source>
        <dbReference type="Proteomes" id="UP000638462"/>
    </source>
</evidence>
<organism evidence="1 2">
    <name type="scientific">Pseudoalteromonas gelatinilytica</name>
    <dbReference type="NCBI Taxonomy" id="1703256"/>
    <lineage>
        <taxon>Bacteria</taxon>
        <taxon>Pseudomonadati</taxon>
        <taxon>Pseudomonadota</taxon>
        <taxon>Gammaproteobacteria</taxon>
        <taxon>Alteromonadales</taxon>
        <taxon>Pseudoalteromonadaceae</taxon>
        <taxon>Pseudoalteromonas</taxon>
    </lineage>
</organism>
<keyword evidence="2" id="KW-1185">Reference proteome</keyword>
<dbReference type="EMBL" id="BMIT01000007">
    <property type="protein sequence ID" value="GGE97222.1"/>
    <property type="molecule type" value="Genomic_DNA"/>
</dbReference>
<proteinExistence type="predicted"/>
<protein>
    <submittedName>
        <fullName evidence="1">Uncharacterized protein</fullName>
    </submittedName>
</protein>
<dbReference type="Proteomes" id="UP000638462">
    <property type="component" value="Unassembled WGS sequence"/>
</dbReference>
<dbReference type="RefSeq" id="WP_055197462.1">
    <property type="nucleotide sequence ID" value="NZ_BMIT01000007.1"/>
</dbReference>
<name>A0ABQ1TMU5_9GAMM</name>